<keyword evidence="1" id="KW-0812">Transmembrane</keyword>
<organism evidence="3 4">
    <name type="scientific">Methylophilus rhizosphaerae</name>
    <dbReference type="NCBI Taxonomy" id="492660"/>
    <lineage>
        <taxon>Bacteria</taxon>
        <taxon>Pseudomonadati</taxon>
        <taxon>Pseudomonadota</taxon>
        <taxon>Betaproteobacteria</taxon>
        <taxon>Nitrosomonadales</taxon>
        <taxon>Methylophilaceae</taxon>
        <taxon>Methylophilus</taxon>
    </lineage>
</organism>
<reference evidence="4" key="1">
    <citation type="submission" date="2016-10" db="EMBL/GenBank/DDBJ databases">
        <authorList>
            <person name="Varghese N."/>
            <person name="Submissions S."/>
        </authorList>
    </citation>
    <scope>NUCLEOTIDE SEQUENCE [LARGE SCALE GENOMIC DNA]</scope>
    <source>
        <strain evidence="4">CBMB127</strain>
    </source>
</reference>
<feature type="transmembrane region" description="Helical" evidence="1">
    <location>
        <begin position="505"/>
        <end position="526"/>
    </location>
</feature>
<evidence type="ECO:0000256" key="1">
    <source>
        <dbReference type="SAM" id="Phobius"/>
    </source>
</evidence>
<proteinExistence type="predicted"/>
<name>A0A1G9EC73_9PROT</name>
<dbReference type="STRING" id="492660.SAMN05192566_2294"/>
<keyword evidence="2" id="KW-0732">Signal</keyword>
<evidence type="ECO:0008006" key="5">
    <source>
        <dbReference type="Google" id="ProtNLM"/>
    </source>
</evidence>
<feature type="chain" id="PRO_5011569302" description="DUF4105 domain-containing protein" evidence="2">
    <location>
        <begin position="18"/>
        <end position="539"/>
    </location>
</feature>
<feature type="signal peptide" evidence="2">
    <location>
        <begin position="1"/>
        <end position="17"/>
    </location>
</feature>
<dbReference type="EMBL" id="FNFX01000004">
    <property type="protein sequence ID" value="SDK73707.1"/>
    <property type="molecule type" value="Genomic_DNA"/>
</dbReference>
<sequence length="539" mass="59455">MRWAGWLLLACSPVVLAAQPAEPANTSLGLYDAGQFRPVTADCQACLLLPQARWYFKGETFAIPDAGQPVTLYAADKRGADDVAALDPQALPGLVWTGTTRQWENVRLLADGKQLQWPDGTTTPFAIVPKIPTNLSYWNQDTQAFYSQRPLSIRGEQVGQQIVARSLWPQDFKLNLQAPLEPLQAHESLQQLVQFEHGGARSAYASRLLWQKTPAVASQLAGKAVLGILLNGAQGDDDEAHGGHFALVTGVMNAAGDYGNWLVNNYYNLATHSEKGIISAVTPMDKYMADLNSGQAFYRPSYLLVAVFSQPAIPAHVQALSNRVQQHFYRNDLVYDLARNNCTGISMDVLRHLGWQVPARGAESLLKASAFYWYAAISEHSLQQGRAMYDYLSTEMTRLFPAVAFDAIGNDLLHIARTADRKTLTSTAMQAMPQQLEAIYFVRIPQIPSSRANGLAPVYSFAQYLQQAPADRSQWKIIPVTPNPLPAHLKDGLALTPEKPALVPVPAMLLLIGAMGMAGFLPCVVYRRWCAWRKTRIKP</sequence>
<accession>A0A1G9EC73</accession>
<evidence type="ECO:0000313" key="4">
    <source>
        <dbReference type="Proteomes" id="UP000198629"/>
    </source>
</evidence>
<dbReference type="AlphaFoldDB" id="A0A1G9EC73"/>
<dbReference type="Proteomes" id="UP000198629">
    <property type="component" value="Unassembled WGS sequence"/>
</dbReference>
<keyword evidence="1" id="KW-1133">Transmembrane helix</keyword>
<keyword evidence="1" id="KW-0472">Membrane</keyword>
<gene>
    <name evidence="3" type="ORF">SAMN05192566_2294</name>
</gene>
<keyword evidence="4" id="KW-1185">Reference proteome</keyword>
<protein>
    <recommendedName>
        <fullName evidence="5">DUF4105 domain-containing protein</fullName>
    </recommendedName>
</protein>
<evidence type="ECO:0000256" key="2">
    <source>
        <dbReference type="SAM" id="SignalP"/>
    </source>
</evidence>
<evidence type="ECO:0000313" key="3">
    <source>
        <dbReference type="EMBL" id="SDK73707.1"/>
    </source>
</evidence>